<evidence type="ECO:0000256" key="8">
    <source>
        <dbReference type="ARBA" id="ARBA00022989"/>
    </source>
</evidence>
<feature type="signal peptide" evidence="10">
    <location>
        <begin position="1"/>
        <end position="19"/>
    </location>
</feature>
<dbReference type="GO" id="GO:0098797">
    <property type="term" value="C:plasma membrane protein complex"/>
    <property type="evidence" value="ECO:0007669"/>
    <property type="project" value="TreeGrafter"/>
</dbReference>
<reference evidence="12 13" key="1">
    <citation type="submission" date="2019-04" db="EMBL/GenBank/DDBJ databases">
        <title>Pedobacter sp. AR-3-17 sp. nov., isolated from Arctic soil.</title>
        <authorList>
            <person name="Dahal R.H."/>
            <person name="Kim D.-U."/>
        </authorList>
    </citation>
    <scope>NUCLEOTIDE SEQUENCE [LARGE SCALE GENOMIC DNA]</scope>
    <source>
        <strain evidence="12 13">AR-3-17</strain>
    </source>
</reference>
<evidence type="ECO:0000256" key="7">
    <source>
        <dbReference type="ARBA" id="ARBA00022927"/>
    </source>
</evidence>
<proteinExistence type="inferred from homology"/>
<dbReference type="Gene3D" id="3.30.1150.10">
    <property type="match status" value="1"/>
</dbReference>
<dbReference type="SUPFAM" id="SSF82185">
    <property type="entry name" value="Histone H3 K4-specific methyltransferase SET7/9 N-terminal domain"/>
    <property type="match status" value="1"/>
</dbReference>
<evidence type="ECO:0000256" key="1">
    <source>
        <dbReference type="ARBA" id="ARBA00004383"/>
    </source>
</evidence>
<feature type="chain" id="PRO_5020572084" evidence="10">
    <location>
        <begin position="20"/>
        <end position="314"/>
    </location>
</feature>
<keyword evidence="9" id="KW-0472">Membrane</keyword>
<keyword evidence="5" id="KW-0997">Cell inner membrane</keyword>
<dbReference type="InterPro" id="IPR037682">
    <property type="entry name" value="TonB_C"/>
</dbReference>
<protein>
    <submittedName>
        <fullName evidence="12">TonB family protein</fullName>
    </submittedName>
</protein>
<dbReference type="InterPro" id="IPR051045">
    <property type="entry name" value="TonB-dependent_transducer"/>
</dbReference>
<keyword evidence="3" id="KW-0813">Transport</keyword>
<dbReference type="AlphaFoldDB" id="A0A4U1CA32"/>
<gene>
    <name evidence="12" type="ORF">FA046_02330</name>
</gene>
<dbReference type="Pfam" id="PF03544">
    <property type="entry name" value="TonB_C"/>
    <property type="match status" value="1"/>
</dbReference>
<comment type="subcellular location">
    <subcellularLocation>
        <location evidence="1">Cell inner membrane</location>
        <topology evidence="1">Single-pass membrane protein</topology>
        <orientation evidence="1">Periplasmic side</orientation>
    </subcellularLocation>
</comment>
<keyword evidence="13" id="KW-1185">Reference proteome</keyword>
<dbReference type="InterPro" id="IPR006260">
    <property type="entry name" value="TonB/TolA_C"/>
</dbReference>
<evidence type="ECO:0000313" key="12">
    <source>
        <dbReference type="EMBL" id="TKC00538.1"/>
    </source>
</evidence>
<dbReference type="GO" id="GO:0015031">
    <property type="term" value="P:protein transport"/>
    <property type="evidence" value="ECO:0007669"/>
    <property type="project" value="UniProtKB-KW"/>
</dbReference>
<dbReference type="EMBL" id="SWBP01000001">
    <property type="protein sequence ID" value="TKC00538.1"/>
    <property type="molecule type" value="Genomic_DNA"/>
</dbReference>
<evidence type="ECO:0000256" key="9">
    <source>
        <dbReference type="ARBA" id="ARBA00023136"/>
    </source>
</evidence>
<evidence type="ECO:0000256" key="10">
    <source>
        <dbReference type="SAM" id="SignalP"/>
    </source>
</evidence>
<name>A0A4U1CA32_9SPHI</name>
<dbReference type="OrthoDB" id="649093at2"/>
<evidence type="ECO:0000256" key="5">
    <source>
        <dbReference type="ARBA" id="ARBA00022519"/>
    </source>
</evidence>
<sequence length="314" mass="36155">MKKLFLLNFYILLASQIFAQEKTTYYIKEQNRPVSNLDSADYIRTIANYKNNEGLYDVFEYYKDNSKKRIGNSLKNTFSPEYSGNVLSYYKNGNKQSVENYTKGKKNGISNYFYQNGNLKKKIEFSVNEKKEEVELMIQIADSLGKNFLDETSSGRFKIIDGNNEIEGEYLNGNKNGVFKTHDFNLNEDYLDEYKNGEYIKGKTTDSSGKEIEYNKLFVLPTFKGGLQAFGKFLSKNLEYPDISRRNKTQGRVYLSFVVEKDGSLSEIKVLKGVSSEIDTEALRVLNISPNWTSGTYRSKPIRVSYTLPISFQL</sequence>
<dbReference type="PANTHER" id="PTHR33446:SF2">
    <property type="entry name" value="PROTEIN TONB"/>
    <property type="match status" value="1"/>
</dbReference>
<dbReference type="Gene3D" id="3.90.930.1">
    <property type="match status" value="1"/>
</dbReference>
<keyword evidence="4" id="KW-1003">Cell membrane</keyword>
<organism evidence="12 13">
    <name type="scientific">Pedobacter cryophilus</name>
    <dbReference type="NCBI Taxonomy" id="2571271"/>
    <lineage>
        <taxon>Bacteria</taxon>
        <taxon>Pseudomonadati</taxon>
        <taxon>Bacteroidota</taxon>
        <taxon>Sphingobacteriia</taxon>
        <taxon>Sphingobacteriales</taxon>
        <taxon>Sphingobacteriaceae</taxon>
        <taxon>Pedobacter</taxon>
    </lineage>
</organism>
<keyword evidence="10" id="KW-0732">Signal</keyword>
<dbReference type="GO" id="GO:0055085">
    <property type="term" value="P:transmembrane transport"/>
    <property type="evidence" value="ECO:0007669"/>
    <property type="project" value="InterPro"/>
</dbReference>
<comment type="caution">
    <text evidence="12">The sequence shown here is derived from an EMBL/GenBank/DDBJ whole genome shotgun (WGS) entry which is preliminary data.</text>
</comment>
<evidence type="ECO:0000259" key="11">
    <source>
        <dbReference type="PROSITE" id="PS52015"/>
    </source>
</evidence>
<dbReference type="RefSeq" id="WP_136824746.1">
    <property type="nucleotide sequence ID" value="NZ_SWBP01000001.1"/>
</dbReference>
<evidence type="ECO:0000256" key="4">
    <source>
        <dbReference type="ARBA" id="ARBA00022475"/>
    </source>
</evidence>
<keyword evidence="6" id="KW-0812">Transmembrane</keyword>
<accession>A0A4U1CA32</accession>
<dbReference type="GO" id="GO:0031992">
    <property type="term" value="F:energy transducer activity"/>
    <property type="evidence" value="ECO:0007669"/>
    <property type="project" value="TreeGrafter"/>
</dbReference>
<dbReference type="PANTHER" id="PTHR33446">
    <property type="entry name" value="PROTEIN TONB-RELATED"/>
    <property type="match status" value="1"/>
</dbReference>
<evidence type="ECO:0000313" key="13">
    <source>
        <dbReference type="Proteomes" id="UP000308181"/>
    </source>
</evidence>
<dbReference type="SUPFAM" id="SSF74653">
    <property type="entry name" value="TolA/TonB C-terminal domain"/>
    <property type="match status" value="1"/>
</dbReference>
<keyword evidence="7" id="KW-0653">Protein transport</keyword>
<evidence type="ECO:0000256" key="3">
    <source>
        <dbReference type="ARBA" id="ARBA00022448"/>
    </source>
</evidence>
<feature type="domain" description="TonB C-terminal" evidence="11">
    <location>
        <begin position="225"/>
        <end position="314"/>
    </location>
</feature>
<evidence type="ECO:0000256" key="6">
    <source>
        <dbReference type="ARBA" id="ARBA00022692"/>
    </source>
</evidence>
<dbReference type="PROSITE" id="PS52015">
    <property type="entry name" value="TONB_CTD"/>
    <property type="match status" value="1"/>
</dbReference>
<comment type="similarity">
    <text evidence="2">Belongs to the TonB family.</text>
</comment>
<dbReference type="Proteomes" id="UP000308181">
    <property type="component" value="Unassembled WGS sequence"/>
</dbReference>
<dbReference type="NCBIfam" id="TIGR01352">
    <property type="entry name" value="tonB_Cterm"/>
    <property type="match status" value="1"/>
</dbReference>
<evidence type="ECO:0000256" key="2">
    <source>
        <dbReference type="ARBA" id="ARBA00006555"/>
    </source>
</evidence>
<keyword evidence="8" id="KW-1133">Transmembrane helix</keyword>